<feature type="domain" description="Penicillin-binding protein dimerisation" evidence="6">
    <location>
        <begin position="44"/>
        <end position="198"/>
    </location>
</feature>
<dbReference type="SUPFAM" id="SSF56601">
    <property type="entry name" value="beta-lactamase/transpeptidase-like"/>
    <property type="match status" value="1"/>
</dbReference>
<dbReference type="GO" id="GO:0005886">
    <property type="term" value="C:plasma membrane"/>
    <property type="evidence" value="ECO:0007669"/>
    <property type="project" value="TreeGrafter"/>
</dbReference>
<dbReference type="Pfam" id="PF00905">
    <property type="entry name" value="Transpeptidase"/>
    <property type="match status" value="1"/>
</dbReference>
<dbReference type="Gene3D" id="3.90.1310.10">
    <property type="entry name" value="Penicillin-binding protein 2a (Domain 2)"/>
    <property type="match status" value="1"/>
</dbReference>
<keyword evidence="7" id="KW-0132">Cell division</keyword>
<dbReference type="PANTHER" id="PTHR30627">
    <property type="entry name" value="PEPTIDOGLYCAN D,D-TRANSPEPTIDASE"/>
    <property type="match status" value="1"/>
</dbReference>
<dbReference type="InterPro" id="IPR050515">
    <property type="entry name" value="Beta-lactam/transpept"/>
</dbReference>
<protein>
    <submittedName>
        <fullName evidence="7">Cell division protein FtsI</fullName>
    </submittedName>
</protein>
<gene>
    <name evidence="7" type="ORF">CUD01_05770</name>
</gene>
<evidence type="ECO:0000259" key="5">
    <source>
        <dbReference type="Pfam" id="PF00905"/>
    </source>
</evidence>
<dbReference type="InterPro" id="IPR012338">
    <property type="entry name" value="Beta-lactam/transpept-like"/>
</dbReference>
<keyword evidence="8" id="KW-1185">Reference proteome</keyword>
<proteinExistence type="inferred from homology"/>
<dbReference type="GO" id="GO:0051301">
    <property type="term" value="P:cell division"/>
    <property type="evidence" value="ECO:0007669"/>
    <property type="project" value="UniProtKB-KW"/>
</dbReference>
<accession>A0A4Y3K7Y6</accession>
<reference evidence="7 8" key="1">
    <citation type="submission" date="2019-06" db="EMBL/GenBank/DDBJ databases">
        <title>Whole genome shotgun sequence of Cellulomonas uda NBRC 3747.</title>
        <authorList>
            <person name="Hosoyama A."/>
            <person name="Uohara A."/>
            <person name="Ohji S."/>
            <person name="Ichikawa N."/>
        </authorList>
    </citation>
    <scope>NUCLEOTIDE SEQUENCE [LARGE SCALE GENOMIC DNA]</scope>
    <source>
        <strain evidence="7 8">NBRC 3747</strain>
    </source>
</reference>
<dbReference type="Proteomes" id="UP000315842">
    <property type="component" value="Unassembled WGS sequence"/>
</dbReference>
<dbReference type="InterPro" id="IPR005311">
    <property type="entry name" value="PBP_dimer"/>
</dbReference>
<dbReference type="PANTHER" id="PTHR30627:SF1">
    <property type="entry name" value="PEPTIDOGLYCAN D,D-TRANSPEPTIDASE FTSI"/>
    <property type="match status" value="1"/>
</dbReference>
<dbReference type="AlphaFoldDB" id="A0A4Y3K7Y6"/>
<evidence type="ECO:0000256" key="3">
    <source>
        <dbReference type="ARBA" id="ARBA00023136"/>
    </source>
</evidence>
<feature type="region of interest" description="Disordered" evidence="4">
    <location>
        <begin position="258"/>
        <end position="281"/>
    </location>
</feature>
<evidence type="ECO:0000256" key="1">
    <source>
        <dbReference type="ARBA" id="ARBA00004370"/>
    </source>
</evidence>
<dbReference type="GO" id="GO:0071555">
    <property type="term" value="P:cell wall organization"/>
    <property type="evidence" value="ECO:0007669"/>
    <property type="project" value="TreeGrafter"/>
</dbReference>
<comment type="similarity">
    <text evidence="2">Belongs to the transpeptidase family.</text>
</comment>
<dbReference type="Gene3D" id="3.30.450.330">
    <property type="match status" value="1"/>
</dbReference>
<comment type="subcellular location">
    <subcellularLocation>
        <location evidence="1">Membrane</location>
    </subcellularLocation>
</comment>
<dbReference type="Pfam" id="PF03717">
    <property type="entry name" value="PBP_dimer"/>
    <property type="match status" value="1"/>
</dbReference>
<keyword evidence="7" id="KW-0131">Cell cycle</keyword>
<evidence type="ECO:0000256" key="2">
    <source>
        <dbReference type="ARBA" id="ARBA00007171"/>
    </source>
</evidence>
<evidence type="ECO:0000313" key="8">
    <source>
        <dbReference type="Proteomes" id="UP000315842"/>
    </source>
</evidence>
<name>A0A4Y3K7Y6_CELUD</name>
<dbReference type="InterPro" id="IPR036138">
    <property type="entry name" value="PBP_dimer_sf"/>
</dbReference>
<dbReference type="EMBL" id="BJLP01000006">
    <property type="protein sequence ID" value="GEA80133.1"/>
    <property type="molecule type" value="Genomic_DNA"/>
</dbReference>
<dbReference type="InterPro" id="IPR001460">
    <property type="entry name" value="PCN-bd_Tpept"/>
</dbReference>
<evidence type="ECO:0000313" key="7">
    <source>
        <dbReference type="EMBL" id="GEA80133.1"/>
    </source>
</evidence>
<dbReference type="Gene3D" id="3.40.710.10">
    <property type="entry name" value="DD-peptidase/beta-lactamase superfamily"/>
    <property type="match status" value="1"/>
</dbReference>
<evidence type="ECO:0000256" key="4">
    <source>
        <dbReference type="SAM" id="MobiDB-lite"/>
    </source>
</evidence>
<dbReference type="SUPFAM" id="SSF56519">
    <property type="entry name" value="Penicillin binding protein dimerisation domain"/>
    <property type="match status" value="1"/>
</dbReference>
<feature type="domain" description="Penicillin-binding protein transpeptidase" evidence="5">
    <location>
        <begin position="242"/>
        <end position="542"/>
    </location>
</feature>
<comment type="caution">
    <text evidence="7">The sequence shown here is derived from an EMBL/GenBank/DDBJ whole genome shotgun (WGS) entry which is preliminary data.</text>
</comment>
<dbReference type="GO" id="GO:0008658">
    <property type="term" value="F:penicillin binding"/>
    <property type="evidence" value="ECO:0007669"/>
    <property type="project" value="InterPro"/>
</dbReference>
<organism evidence="7 8">
    <name type="scientific">Cellulomonas uda</name>
    <dbReference type="NCBI Taxonomy" id="1714"/>
    <lineage>
        <taxon>Bacteria</taxon>
        <taxon>Bacillati</taxon>
        <taxon>Actinomycetota</taxon>
        <taxon>Actinomycetes</taxon>
        <taxon>Micrococcales</taxon>
        <taxon>Cellulomonadaceae</taxon>
        <taxon>Cellulomonas</taxon>
    </lineage>
</organism>
<keyword evidence="3" id="KW-0472">Membrane</keyword>
<sequence length="566" mass="59190">MLAVAVVLVVAVFAGRLVYVQAVRGPSVAQQARDERLSTISIIGARGQITDRDGVALATSVERYDISVNQRLVGEYRGKGAPDDPDGALGVAKRLAPLLGADAAVLGGELVGTRSFKYLQKGVLPQVAREIFAMRLPGINVDKVADRVYPNGPLAGNIIGFVNSNGQGLEGLEASLDDRLKGTPGTEVFERGAKGQQVPGGYFEGTPATQGDSATLTIDSDIQWKAESLLNEQVAATGSDSGTIVVMDVRTGEVLALADSGSRDPNKPGDSAGGSLAPSVSNVFEPGSTGKVITMAAVLEEGLVTPTDRWTVPYKLTVENGQTFKDSHEHETQHLTTAGVLAESSNTGTVQIGSKLTVDQRYRWLERFGFGSRTGIDLAGESAGLFGDRNNARTPYVVLFGQGVSVNAIQATQVLATVANDGVRVQPHVVRGWTAPDGTFTASKKAARTRIISQETAATVMTMLESVVDEGTGSTASIPGYRVAGKTGTAQNWINGGKQGITASFIGVVPADEPRLAISVILHNPRTSEYGSVVAAPVFSKIGAYALSELGVPPSGTKATLFPTTW</sequence>
<evidence type="ECO:0000259" key="6">
    <source>
        <dbReference type="Pfam" id="PF03717"/>
    </source>
</evidence>